<sequence length="281" mass="31603">MNDLTLDIPGFKIAAKVWGNPQLPPMLALHGWLDNANSFDLLAPYLEKNFHLIAIDLPGHGLSSHLPEGCYYHFTDGIFTFLEIAKALKLKQFHLLGHSMGACLASLIAGVIPEQILSLVAIEGLGPFSKPEESCQEQLRHYAQHLLKKHSQGNKPYHSLDLAAQARAKRGYLSLKHAELLCLRGTREEHGMFYWRHDRRLLTPTALRMTEGQILSCLKHISAKTCLIWAENSSVFNGYDMGTRARSIRNLKTYLIKGGHHLHMEEPGIVSECLAEFYQLS</sequence>
<dbReference type="InterPro" id="IPR029058">
    <property type="entry name" value="AB_hydrolase_fold"/>
</dbReference>
<evidence type="ECO:0000256" key="2">
    <source>
        <dbReference type="ARBA" id="ARBA00022801"/>
    </source>
</evidence>
<evidence type="ECO:0000313" key="4">
    <source>
        <dbReference type="EMBL" id="KTD17368.1"/>
    </source>
</evidence>
<name>A0A0W0VBA7_9GAMM</name>
<evidence type="ECO:0000256" key="1">
    <source>
        <dbReference type="ARBA" id="ARBA00008645"/>
    </source>
</evidence>
<comment type="caution">
    <text evidence="4">The sequence shown here is derived from an EMBL/GenBank/DDBJ whole genome shotgun (WGS) entry which is preliminary data.</text>
</comment>
<keyword evidence="2" id="KW-0378">Hydrolase</keyword>
<dbReference type="RefSeq" id="WP_058471129.1">
    <property type="nucleotide sequence ID" value="NZ_CAAAIC010000009.1"/>
</dbReference>
<dbReference type="Proteomes" id="UP000055035">
    <property type="component" value="Unassembled WGS sequence"/>
</dbReference>
<proteinExistence type="inferred from homology"/>
<dbReference type="GO" id="GO:0016020">
    <property type="term" value="C:membrane"/>
    <property type="evidence" value="ECO:0007669"/>
    <property type="project" value="TreeGrafter"/>
</dbReference>
<reference evidence="4 5" key="1">
    <citation type="submission" date="2015-11" db="EMBL/GenBank/DDBJ databases">
        <title>Genomic analysis of 38 Legionella species identifies large and diverse effector repertoires.</title>
        <authorList>
            <person name="Burstein D."/>
            <person name="Amaro F."/>
            <person name="Zusman T."/>
            <person name="Lifshitz Z."/>
            <person name="Cohen O."/>
            <person name="Gilbert J.A."/>
            <person name="Pupko T."/>
            <person name="Shuman H.A."/>
            <person name="Segal G."/>
        </authorList>
    </citation>
    <scope>NUCLEOTIDE SEQUENCE [LARGE SCALE GENOMIC DNA]</scope>
    <source>
        <strain evidence="4 5">BL-540</strain>
    </source>
</reference>
<feature type="domain" description="AB hydrolase-1" evidence="3">
    <location>
        <begin position="24"/>
        <end position="267"/>
    </location>
</feature>
<dbReference type="STRING" id="456.Ljor_1674"/>
<dbReference type="AlphaFoldDB" id="A0A0W0VBA7"/>
<dbReference type="InterPro" id="IPR000073">
    <property type="entry name" value="AB_hydrolase_1"/>
</dbReference>
<dbReference type="PANTHER" id="PTHR43798:SF14">
    <property type="entry name" value="SERINE HYDROLASE-LIKE PROTEIN DDB_G0286239"/>
    <property type="match status" value="1"/>
</dbReference>
<accession>A0A0W0VBA7</accession>
<protein>
    <submittedName>
        <fullName evidence="4">Lipase A</fullName>
    </submittedName>
</protein>
<dbReference type="Pfam" id="PF00561">
    <property type="entry name" value="Abhydrolase_1"/>
    <property type="match status" value="1"/>
</dbReference>
<keyword evidence="5" id="KW-1185">Reference proteome</keyword>
<evidence type="ECO:0000313" key="5">
    <source>
        <dbReference type="Proteomes" id="UP000055035"/>
    </source>
</evidence>
<dbReference type="PATRIC" id="fig|456.5.peg.1787"/>
<dbReference type="Gene3D" id="3.40.50.1820">
    <property type="entry name" value="alpha/beta hydrolase"/>
    <property type="match status" value="1"/>
</dbReference>
<dbReference type="InterPro" id="IPR050266">
    <property type="entry name" value="AB_hydrolase_sf"/>
</dbReference>
<dbReference type="OrthoDB" id="149912at2"/>
<evidence type="ECO:0000259" key="3">
    <source>
        <dbReference type="Pfam" id="PF00561"/>
    </source>
</evidence>
<dbReference type="GO" id="GO:0016787">
    <property type="term" value="F:hydrolase activity"/>
    <property type="evidence" value="ECO:0007669"/>
    <property type="project" value="UniProtKB-KW"/>
</dbReference>
<dbReference type="SUPFAM" id="SSF53474">
    <property type="entry name" value="alpha/beta-Hydrolases"/>
    <property type="match status" value="1"/>
</dbReference>
<organism evidence="4 5">
    <name type="scientific">Legionella jordanis</name>
    <dbReference type="NCBI Taxonomy" id="456"/>
    <lineage>
        <taxon>Bacteria</taxon>
        <taxon>Pseudomonadati</taxon>
        <taxon>Pseudomonadota</taxon>
        <taxon>Gammaproteobacteria</taxon>
        <taxon>Legionellales</taxon>
        <taxon>Legionellaceae</taxon>
        <taxon>Legionella</taxon>
    </lineage>
</organism>
<comment type="similarity">
    <text evidence="1">Belongs to the AB hydrolase superfamily.</text>
</comment>
<dbReference type="PANTHER" id="PTHR43798">
    <property type="entry name" value="MONOACYLGLYCEROL LIPASE"/>
    <property type="match status" value="1"/>
</dbReference>
<dbReference type="EMBL" id="LNYJ01000011">
    <property type="protein sequence ID" value="KTD17368.1"/>
    <property type="molecule type" value="Genomic_DNA"/>
</dbReference>
<gene>
    <name evidence="4" type="ORF">Ljor_1674</name>
</gene>